<feature type="transmembrane region" description="Helical" evidence="1">
    <location>
        <begin position="133"/>
        <end position="150"/>
    </location>
</feature>
<reference evidence="3" key="1">
    <citation type="submission" date="2020-08" db="EMBL/GenBank/DDBJ databases">
        <title>Genome public.</title>
        <authorList>
            <person name="Liu C."/>
            <person name="Sun Q."/>
        </authorList>
    </citation>
    <scope>NUCLEOTIDE SEQUENCE</scope>
    <source>
        <strain evidence="3">BX1005</strain>
    </source>
</reference>
<dbReference type="InterPro" id="IPR053150">
    <property type="entry name" value="Teicoplanin_resist-assoc"/>
</dbReference>
<feature type="transmembrane region" description="Helical" evidence="1">
    <location>
        <begin position="102"/>
        <end position="121"/>
    </location>
</feature>
<evidence type="ECO:0000259" key="2">
    <source>
        <dbReference type="Pfam" id="PF04892"/>
    </source>
</evidence>
<dbReference type="PANTHER" id="PTHR36834:SF1">
    <property type="entry name" value="INTEGRAL MEMBRANE PROTEIN"/>
    <property type="match status" value="1"/>
</dbReference>
<evidence type="ECO:0000313" key="3">
    <source>
        <dbReference type="EMBL" id="MBC5713008.1"/>
    </source>
</evidence>
<evidence type="ECO:0000313" key="4">
    <source>
        <dbReference type="Proteomes" id="UP000606720"/>
    </source>
</evidence>
<feature type="transmembrane region" description="Helical" evidence="1">
    <location>
        <begin position="71"/>
        <end position="95"/>
    </location>
</feature>
<keyword evidence="4" id="KW-1185">Reference proteome</keyword>
<accession>A0A923LNB3</accession>
<evidence type="ECO:0000256" key="1">
    <source>
        <dbReference type="SAM" id="Phobius"/>
    </source>
</evidence>
<proteinExistence type="predicted"/>
<keyword evidence="1" id="KW-0472">Membrane</keyword>
<organism evidence="3 4">
    <name type="scientific">Roseburia zhanii</name>
    <dbReference type="NCBI Taxonomy" id="2763064"/>
    <lineage>
        <taxon>Bacteria</taxon>
        <taxon>Bacillati</taxon>
        <taxon>Bacillota</taxon>
        <taxon>Clostridia</taxon>
        <taxon>Lachnospirales</taxon>
        <taxon>Lachnospiraceae</taxon>
        <taxon>Roseburia</taxon>
    </lineage>
</organism>
<keyword evidence="1" id="KW-0812">Transmembrane</keyword>
<keyword evidence="1" id="KW-1133">Transmembrane helix</keyword>
<sequence>MKERILKEDHRKKVFRRLGILLFVVYLAMLSYFLFFSERLGRTYLERTYHYNLELFKEIRRFWVYRHSLGMWSVGLNLIGNVAAFLPFGAFLPILFEKCKKFYLTTLLCFEFSLCVEVIQLVWKVGSFDVDDILLNTLGGMSGYLCYHIYTAAVKKHNRQDGQSGGKDEKKKPL</sequence>
<gene>
    <name evidence="3" type="ORF">H8S17_02085</name>
</gene>
<feature type="transmembrane region" description="Helical" evidence="1">
    <location>
        <begin position="20"/>
        <end position="37"/>
    </location>
</feature>
<protein>
    <submittedName>
        <fullName evidence="3">VanZ family protein</fullName>
    </submittedName>
</protein>
<dbReference type="InterPro" id="IPR006976">
    <property type="entry name" value="VanZ-like"/>
</dbReference>
<feature type="domain" description="VanZ-like" evidence="2">
    <location>
        <begin position="23"/>
        <end position="149"/>
    </location>
</feature>
<dbReference type="Proteomes" id="UP000606720">
    <property type="component" value="Unassembled WGS sequence"/>
</dbReference>
<dbReference type="Pfam" id="PF04892">
    <property type="entry name" value="VanZ"/>
    <property type="match status" value="1"/>
</dbReference>
<name>A0A923LNB3_9FIRM</name>
<dbReference type="EMBL" id="JACOPH010000001">
    <property type="protein sequence ID" value="MBC5713008.1"/>
    <property type="molecule type" value="Genomic_DNA"/>
</dbReference>
<comment type="caution">
    <text evidence="3">The sequence shown here is derived from an EMBL/GenBank/DDBJ whole genome shotgun (WGS) entry which is preliminary data.</text>
</comment>
<dbReference type="AlphaFoldDB" id="A0A923LNB3"/>
<dbReference type="PANTHER" id="PTHR36834">
    <property type="entry name" value="MEMBRANE PROTEIN-RELATED"/>
    <property type="match status" value="1"/>
</dbReference>